<proteinExistence type="predicted"/>
<sequence>MYVIYHGTGRIIIGSILSKIHLNSFDINILDSIKTKDALCSLHKIERQAIGRLVFLGRDQHENEVFLLNTIAAETIIIPALLSVFDIHGIDKKEILLVDTGSMSDIFYYLGSLFMGISLLNSYGVNLIKFAINRHRGKILNILDTTKAKTEK</sequence>
<dbReference type="AlphaFoldDB" id="A0A6I0FHC3"/>
<protein>
    <submittedName>
        <fullName evidence="2">DUF3189 family protein</fullName>
    </submittedName>
</protein>
<evidence type="ECO:0000256" key="1">
    <source>
        <dbReference type="SAM" id="Phobius"/>
    </source>
</evidence>
<keyword evidence="1" id="KW-0812">Transmembrane</keyword>
<dbReference type="Proteomes" id="UP000432715">
    <property type="component" value="Unassembled WGS sequence"/>
</dbReference>
<dbReference type="RefSeq" id="WP_151859942.1">
    <property type="nucleotide sequence ID" value="NZ_WBZC01000008.1"/>
</dbReference>
<name>A0A6I0FHC3_9FIRM</name>
<feature type="transmembrane region" description="Helical" evidence="1">
    <location>
        <begin position="65"/>
        <end position="86"/>
    </location>
</feature>
<organism evidence="2 3">
    <name type="scientific">Alkaliphilus pronyensis</name>
    <dbReference type="NCBI Taxonomy" id="1482732"/>
    <lineage>
        <taxon>Bacteria</taxon>
        <taxon>Bacillati</taxon>
        <taxon>Bacillota</taxon>
        <taxon>Clostridia</taxon>
        <taxon>Peptostreptococcales</taxon>
        <taxon>Natronincolaceae</taxon>
        <taxon>Alkaliphilus</taxon>
    </lineage>
</organism>
<accession>A0A6I0FHC3</accession>
<feature type="transmembrane region" description="Helical" evidence="1">
    <location>
        <begin position="106"/>
        <end position="128"/>
    </location>
</feature>
<reference evidence="2 3" key="1">
    <citation type="submission" date="2019-10" db="EMBL/GenBank/DDBJ databases">
        <title>Alkaliphilus serpentinus sp. nov. and Alkaliphilus pronyensis sp. nov., two novel anaerobic alkaliphilic species isolated from the serpentinized-hosted hydrothermal field of the Prony Bay (New Caledonia).</title>
        <authorList>
            <person name="Postec A."/>
        </authorList>
    </citation>
    <scope>NUCLEOTIDE SEQUENCE [LARGE SCALE GENOMIC DNA]</scope>
    <source>
        <strain evidence="2 3">LacV</strain>
    </source>
</reference>
<gene>
    <name evidence="2" type="ORF">F8154_02125</name>
</gene>
<keyword evidence="1" id="KW-1133">Transmembrane helix</keyword>
<evidence type="ECO:0000313" key="3">
    <source>
        <dbReference type="Proteomes" id="UP000432715"/>
    </source>
</evidence>
<keyword evidence="3" id="KW-1185">Reference proteome</keyword>
<keyword evidence="1" id="KW-0472">Membrane</keyword>
<dbReference type="EMBL" id="WBZC01000008">
    <property type="protein sequence ID" value="KAB3537798.1"/>
    <property type="molecule type" value="Genomic_DNA"/>
</dbReference>
<comment type="caution">
    <text evidence="2">The sequence shown here is derived from an EMBL/GenBank/DDBJ whole genome shotgun (WGS) entry which is preliminary data.</text>
</comment>
<dbReference type="OrthoDB" id="1954247at2"/>
<dbReference type="Pfam" id="PF11385">
    <property type="entry name" value="DUF3189"/>
    <property type="match status" value="1"/>
</dbReference>
<dbReference type="InterPro" id="IPR021525">
    <property type="entry name" value="DUF3189"/>
</dbReference>
<evidence type="ECO:0000313" key="2">
    <source>
        <dbReference type="EMBL" id="KAB3537798.1"/>
    </source>
</evidence>